<dbReference type="Pfam" id="PF00001">
    <property type="entry name" value="7tm_1"/>
    <property type="match status" value="1"/>
</dbReference>
<dbReference type="PRINTS" id="PR00237">
    <property type="entry name" value="GPCRRHODOPSN"/>
</dbReference>
<reference evidence="14" key="1">
    <citation type="submission" date="2025-08" db="UniProtKB">
        <authorList>
            <consortium name="RefSeq"/>
        </authorList>
    </citation>
    <scope>IDENTIFICATION</scope>
</reference>
<dbReference type="PANTHER" id="PTHR24247">
    <property type="entry name" value="5-HYDROXYTRYPTAMINE RECEPTOR"/>
    <property type="match status" value="1"/>
</dbReference>
<proteinExistence type="inferred from homology"/>
<evidence type="ECO:0000259" key="12">
    <source>
        <dbReference type="PROSITE" id="PS50262"/>
    </source>
</evidence>
<feature type="transmembrane region" description="Helical" evidence="11">
    <location>
        <begin position="367"/>
        <end position="388"/>
    </location>
</feature>
<evidence type="ECO:0000313" key="13">
    <source>
        <dbReference type="Proteomes" id="UP000694923"/>
    </source>
</evidence>
<evidence type="ECO:0000256" key="10">
    <source>
        <dbReference type="RuleBase" id="RU000688"/>
    </source>
</evidence>
<evidence type="ECO:0000256" key="1">
    <source>
        <dbReference type="ARBA" id="ARBA00004651"/>
    </source>
</evidence>
<sequence>MKRQLVDKKGDKCWPVSSFLNHRSCFQPLKHPCHQETDSHLLTGHVCQYQSGAKEKLWSHSQKILVPALLCLDSLFVPRSPSGVGHPDPGRSATPAVPPPPAAHRLSVSAGGFCIPLYIPYVLTGEWKFGKGLCKLWLVTDYLVCTASVFNIVLISYDRFISVTRAVTYRAQKDMTRNAVFKMVLVWVAAFLLYGPAIISWEYVAKRSILPRGQCYAEFFYNWYFLMTASIIEFFTPFISVTYFNLSIYINIQKRTSLRNDNIAHGQDGWEMDFQGRKKKHIFFVKAANRRSRKRRDQGLNPRHKGLSFDVPGTQDLPSLQVDLRAKAARRRQNHYRASESVCNAQKQQDLASTVVSHLRLSRDKRVAKSLAIIVCVFGLCWAPYTLLMIIRAACHGTCIQHSLYETSFWLLWLNSAINPILYPLCHMSFRKAFIKLLCPGKAKIHPHMYI</sequence>
<keyword evidence="7 11" id="KW-0472">Membrane</keyword>
<evidence type="ECO:0000256" key="4">
    <source>
        <dbReference type="ARBA" id="ARBA00022692"/>
    </source>
</evidence>
<organism evidence="13 14">
    <name type="scientific">Galeopterus variegatus</name>
    <name type="common">Malayan flying lemur</name>
    <name type="synonym">Cynocephalus variegatus</name>
    <dbReference type="NCBI Taxonomy" id="482537"/>
    <lineage>
        <taxon>Eukaryota</taxon>
        <taxon>Metazoa</taxon>
        <taxon>Chordata</taxon>
        <taxon>Craniata</taxon>
        <taxon>Vertebrata</taxon>
        <taxon>Euteleostomi</taxon>
        <taxon>Mammalia</taxon>
        <taxon>Eutheria</taxon>
        <taxon>Euarchontoglires</taxon>
        <taxon>Dermoptera</taxon>
        <taxon>Cynocephalidae</taxon>
        <taxon>Galeopterus</taxon>
    </lineage>
</organism>
<dbReference type="Gene3D" id="1.20.1070.10">
    <property type="entry name" value="Rhodopsin 7-helix transmembrane proteins"/>
    <property type="match status" value="1"/>
</dbReference>
<feature type="transmembrane region" description="Helical" evidence="11">
    <location>
        <begin position="136"/>
        <end position="158"/>
    </location>
</feature>
<keyword evidence="2" id="KW-1003">Cell membrane</keyword>
<evidence type="ECO:0000256" key="5">
    <source>
        <dbReference type="ARBA" id="ARBA00022989"/>
    </source>
</evidence>
<dbReference type="PRINTS" id="PR01471">
    <property type="entry name" value="HISTAMINEH3R"/>
</dbReference>
<feature type="transmembrane region" description="Helical" evidence="11">
    <location>
        <begin position="408"/>
        <end position="426"/>
    </location>
</feature>
<keyword evidence="9 10" id="KW-0807">Transducer</keyword>
<evidence type="ECO:0000256" key="9">
    <source>
        <dbReference type="ARBA" id="ARBA00023224"/>
    </source>
</evidence>
<dbReference type="InterPro" id="IPR000276">
    <property type="entry name" value="GPCR_Rhodpsn"/>
</dbReference>
<keyword evidence="3" id="KW-0597">Phosphoprotein</keyword>
<protein>
    <submittedName>
        <fullName evidence="14">Histamine H3 receptor-like</fullName>
    </submittedName>
</protein>
<dbReference type="RefSeq" id="XP_008578515.1">
    <property type="nucleotide sequence ID" value="XM_008580293.1"/>
</dbReference>
<keyword evidence="4 10" id="KW-0812">Transmembrane</keyword>
<dbReference type="InterPro" id="IPR017452">
    <property type="entry name" value="GPCR_Rhodpsn_7TM"/>
</dbReference>
<dbReference type="Proteomes" id="UP000694923">
    <property type="component" value="Unplaced"/>
</dbReference>
<dbReference type="PANTHER" id="PTHR24247:SF195">
    <property type="entry name" value="G-PROTEIN COUPLED RECEPTORS FAMILY 1 PROFILE DOMAIN-CONTAINING PROTEIN"/>
    <property type="match status" value="1"/>
</dbReference>
<dbReference type="PROSITE" id="PS00237">
    <property type="entry name" value="G_PROTEIN_RECEP_F1_1"/>
    <property type="match status" value="1"/>
</dbReference>
<keyword evidence="5 11" id="KW-1133">Transmembrane helix</keyword>
<dbReference type="InterPro" id="IPR003980">
    <property type="entry name" value="Histamine_H3_rcpt"/>
</dbReference>
<evidence type="ECO:0000256" key="6">
    <source>
        <dbReference type="ARBA" id="ARBA00023040"/>
    </source>
</evidence>
<feature type="transmembrane region" description="Helical" evidence="11">
    <location>
        <begin position="106"/>
        <end position="124"/>
    </location>
</feature>
<comment type="subcellular location">
    <subcellularLocation>
        <location evidence="1">Cell membrane</location>
        <topology evidence="1">Multi-pass membrane protein</topology>
    </subcellularLocation>
</comment>
<evidence type="ECO:0000256" key="7">
    <source>
        <dbReference type="ARBA" id="ARBA00023136"/>
    </source>
</evidence>
<comment type="similarity">
    <text evidence="10">Belongs to the G-protein coupled receptor 1 family.</text>
</comment>
<evidence type="ECO:0000256" key="8">
    <source>
        <dbReference type="ARBA" id="ARBA00023170"/>
    </source>
</evidence>
<name>A0ABM0RD24_GALVR</name>
<dbReference type="SUPFAM" id="SSF81321">
    <property type="entry name" value="Family A G protein-coupled receptor-like"/>
    <property type="match status" value="1"/>
</dbReference>
<evidence type="ECO:0000256" key="2">
    <source>
        <dbReference type="ARBA" id="ARBA00022475"/>
    </source>
</evidence>
<keyword evidence="13" id="KW-1185">Reference proteome</keyword>
<feature type="transmembrane region" description="Helical" evidence="11">
    <location>
        <begin position="179"/>
        <end position="201"/>
    </location>
</feature>
<dbReference type="PROSITE" id="PS50262">
    <property type="entry name" value="G_PROTEIN_RECEP_F1_2"/>
    <property type="match status" value="1"/>
</dbReference>
<dbReference type="GeneID" id="103596628"/>
<evidence type="ECO:0000256" key="11">
    <source>
        <dbReference type="SAM" id="Phobius"/>
    </source>
</evidence>
<evidence type="ECO:0000313" key="14">
    <source>
        <dbReference type="RefSeq" id="XP_008578515.1"/>
    </source>
</evidence>
<keyword evidence="8 10" id="KW-0675">Receptor</keyword>
<evidence type="ECO:0000256" key="3">
    <source>
        <dbReference type="ARBA" id="ARBA00022553"/>
    </source>
</evidence>
<feature type="domain" description="G-protein coupled receptors family 1 profile" evidence="12">
    <location>
        <begin position="115"/>
        <end position="423"/>
    </location>
</feature>
<accession>A0ABM0RD24</accession>
<feature type="transmembrane region" description="Helical" evidence="11">
    <location>
        <begin position="221"/>
        <end position="246"/>
    </location>
</feature>
<gene>
    <name evidence="14" type="primary">LOC103596628</name>
</gene>
<keyword evidence="6 10" id="KW-0297">G-protein coupled receptor</keyword>